<protein>
    <recommendedName>
        <fullName evidence="4">DUF3179 domain-containing protein</fullName>
    </recommendedName>
</protein>
<feature type="compositionally biased region" description="Basic and acidic residues" evidence="1">
    <location>
        <begin position="29"/>
        <end position="45"/>
    </location>
</feature>
<feature type="region of interest" description="Disordered" evidence="1">
    <location>
        <begin position="1"/>
        <end position="102"/>
    </location>
</feature>
<evidence type="ECO:0000256" key="1">
    <source>
        <dbReference type="SAM" id="MobiDB-lite"/>
    </source>
</evidence>
<dbReference type="EMBL" id="CP001687">
    <property type="protein sequence ID" value="ACV11279.1"/>
    <property type="molecule type" value="Genomic_DNA"/>
</dbReference>
<accession>C7NM71</accession>
<dbReference type="PROSITE" id="PS51318">
    <property type="entry name" value="TAT"/>
    <property type="match status" value="1"/>
</dbReference>
<dbReference type="AlphaFoldDB" id="C7NM71"/>
<dbReference type="GeneID" id="8383374"/>
<dbReference type="InterPro" id="IPR006311">
    <property type="entry name" value="TAT_signal"/>
</dbReference>
<gene>
    <name evidence="2" type="ordered locus">Huta_1100</name>
</gene>
<dbReference type="HOGENOM" id="CLU_037493_0_0_2"/>
<evidence type="ECO:0000313" key="3">
    <source>
        <dbReference type="Proteomes" id="UP000002071"/>
    </source>
</evidence>
<dbReference type="eggNOG" id="arCOG09395">
    <property type="taxonomic scope" value="Archaea"/>
</dbReference>
<dbReference type="Proteomes" id="UP000002071">
    <property type="component" value="Chromosome"/>
</dbReference>
<name>C7NM71_HALUD</name>
<proteinExistence type="predicted"/>
<keyword evidence="3" id="KW-1185">Reference proteome</keyword>
<dbReference type="Pfam" id="PF11376">
    <property type="entry name" value="DUF3179"/>
    <property type="match status" value="1"/>
</dbReference>
<dbReference type="STRING" id="519442.Huta_1100"/>
<evidence type="ECO:0008006" key="4">
    <source>
        <dbReference type="Google" id="ProtNLM"/>
    </source>
</evidence>
<dbReference type="InterPro" id="IPR021516">
    <property type="entry name" value="DUF3179"/>
</dbReference>
<reference evidence="2 3" key="1">
    <citation type="journal article" date="2009" name="Stand. Genomic Sci.">
        <title>Complete genome sequence of Halorhabdus utahensis type strain (AX-2).</title>
        <authorList>
            <person name="Anderson I."/>
            <person name="Tindall B.J."/>
            <person name="Pomrenke H."/>
            <person name="Goker M."/>
            <person name="Lapidus A."/>
            <person name="Nolan M."/>
            <person name="Copeland A."/>
            <person name="Glavina Del Rio T."/>
            <person name="Chen F."/>
            <person name="Tice H."/>
            <person name="Cheng J.F."/>
            <person name="Lucas S."/>
            <person name="Chertkov O."/>
            <person name="Bruce D."/>
            <person name="Brettin T."/>
            <person name="Detter J.C."/>
            <person name="Han C."/>
            <person name="Goodwin L."/>
            <person name="Land M."/>
            <person name="Hauser L."/>
            <person name="Chang Y.J."/>
            <person name="Jeffries C.D."/>
            <person name="Pitluck S."/>
            <person name="Pati A."/>
            <person name="Mavromatis K."/>
            <person name="Ivanova N."/>
            <person name="Ovchinnikova G."/>
            <person name="Chen A."/>
            <person name="Palaniappan K."/>
            <person name="Chain P."/>
            <person name="Rohde M."/>
            <person name="Bristow J."/>
            <person name="Eisen J.A."/>
            <person name="Markowitz V."/>
            <person name="Hugenholtz P."/>
            <person name="Kyrpides N.C."/>
            <person name="Klenk H.P."/>
        </authorList>
    </citation>
    <scope>NUCLEOTIDE SEQUENCE [LARGE SCALE GENOMIC DNA]</scope>
    <source>
        <strain evidence="3">DSM 12940 / JCM 11049 / AX-2</strain>
    </source>
</reference>
<dbReference type="RefSeq" id="WP_015788855.1">
    <property type="nucleotide sequence ID" value="NC_013158.1"/>
</dbReference>
<organism evidence="2 3">
    <name type="scientific">Halorhabdus utahensis (strain DSM 12940 / JCM 11049 / AX-2)</name>
    <dbReference type="NCBI Taxonomy" id="519442"/>
    <lineage>
        <taxon>Archaea</taxon>
        <taxon>Methanobacteriati</taxon>
        <taxon>Methanobacteriota</taxon>
        <taxon>Stenosarchaea group</taxon>
        <taxon>Halobacteria</taxon>
        <taxon>Halobacteriales</taxon>
        <taxon>Haloarculaceae</taxon>
        <taxon>Halorhabdus</taxon>
    </lineage>
</organism>
<evidence type="ECO:0000313" key="2">
    <source>
        <dbReference type="EMBL" id="ACV11279.1"/>
    </source>
</evidence>
<dbReference type="OrthoDB" id="2731at2157"/>
<dbReference type="KEGG" id="hut:Huta_1100"/>
<sequence>MRRHVTRRAVLASVGATSLAGCLGGTGNDEPRSAADKESTDRSESAESGPPTAEQRHPLPMEPARLKNRAVSGGPPKDGIPSIDDPTFEPADAATEKLEPGDPVFGIATGETAKAYPQRILVHHEICNDSIDGRPIAVTYCPLTGTAMGFERGETTFGVSGRLANNNLIMYDRATETWWPQVLATAIPGPWNDDPAIRSLREFRVVWTTWERWTAVHPDTRALSTKTGFAREYGLDPYGSYNPRTGYYSPESDPRFPAFSGDRQLARKRVVIGARSADGAAAFLKDTLRAEKLINGELGGSPVVAVYEPTLDTGYVFGNPEDEQFEYRDGQLVDEAGETYAPSSPPGERILAFDAMWFAWSGFYPETTLYA</sequence>
<dbReference type="PROSITE" id="PS51257">
    <property type="entry name" value="PROKAR_LIPOPROTEIN"/>
    <property type="match status" value="1"/>
</dbReference>